<evidence type="ECO:0000256" key="1">
    <source>
        <dbReference type="ARBA" id="ARBA00023015"/>
    </source>
</evidence>
<dbReference type="InterPro" id="IPR051011">
    <property type="entry name" value="Metal_resp_trans_reg"/>
</dbReference>
<dbReference type="Pfam" id="PF01022">
    <property type="entry name" value="HTH_5"/>
    <property type="match status" value="1"/>
</dbReference>
<keyword evidence="2" id="KW-0238">DNA-binding</keyword>
<dbReference type="SMART" id="SM00418">
    <property type="entry name" value="HTH_ARSR"/>
    <property type="match status" value="1"/>
</dbReference>
<dbReference type="InterPro" id="IPR012318">
    <property type="entry name" value="HTH_CRP"/>
</dbReference>
<dbReference type="SUPFAM" id="SSF46785">
    <property type="entry name" value="Winged helix' DNA-binding domain"/>
    <property type="match status" value="1"/>
</dbReference>
<gene>
    <name evidence="5" type="ORF">GCM10023176_15140</name>
</gene>
<dbReference type="InterPro" id="IPR036390">
    <property type="entry name" value="WH_DNA-bd_sf"/>
</dbReference>
<keyword evidence="3" id="KW-0804">Transcription</keyword>
<evidence type="ECO:0000259" key="4">
    <source>
        <dbReference type="PROSITE" id="PS50987"/>
    </source>
</evidence>
<organism evidence="5 6">
    <name type="scientific">Micromonospora coerulea</name>
    <dbReference type="NCBI Taxonomy" id="47856"/>
    <lineage>
        <taxon>Bacteria</taxon>
        <taxon>Bacillati</taxon>
        <taxon>Actinomycetota</taxon>
        <taxon>Actinomycetes</taxon>
        <taxon>Micromonosporales</taxon>
        <taxon>Micromonosporaceae</taxon>
        <taxon>Micromonospora</taxon>
    </lineage>
</organism>
<dbReference type="PANTHER" id="PTHR43132:SF8">
    <property type="entry name" value="HTH-TYPE TRANSCRIPTIONAL REGULATOR KMTR"/>
    <property type="match status" value="1"/>
</dbReference>
<dbReference type="InterPro" id="IPR036388">
    <property type="entry name" value="WH-like_DNA-bd_sf"/>
</dbReference>
<dbReference type="Gene3D" id="1.10.10.10">
    <property type="entry name" value="Winged helix-like DNA-binding domain superfamily/Winged helix DNA-binding domain"/>
    <property type="match status" value="1"/>
</dbReference>
<sequence>MRFAYSPLAETAKSIYMINSGTIHRLHRGWYERVRSDLGRVDRELLRAVVPPGGHIAEFLFVGATATTTTIEQQLQLVANWPLEHFVSELAEARRGVGLSAAARRLVDLGADGPPRVANALEQYWRVAVAPYWPQLRAVLDADVAYRVGKLARGGIAELMQDLHPSIELTDHAIRVASLAEGDVDGGGLTLVPCVFIWPHLWVEFGLAGEPSLTYGARGIGALWQNGDSDTEEENALGALLGRTRAEILVSLRLPQSTTDLAHALGLTPPTVSSHLAILRRSGLVTCWRSGRRVLYQRTGVASTIVAASGYDNGVSGAGPTAASLG</sequence>
<keyword evidence="1" id="KW-0805">Transcription regulation</keyword>
<dbReference type="SMART" id="SM00419">
    <property type="entry name" value="HTH_CRP"/>
    <property type="match status" value="1"/>
</dbReference>
<comment type="caution">
    <text evidence="5">The sequence shown here is derived from an EMBL/GenBank/DDBJ whole genome shotgun (WGS) entry which is preliminary data.</text>
</comment>
<proteinExistence type="predicted"/>
<dbReference type="PANTHER" id="PTHR43132">
    <property type="entry name" value="ARSENICAL RESISTANCE OPERON REPRESSOR ARSR-RELATED"/>
    <property type="match status" value="1"/>
</dbReference>
<dbReference type="EMBL" id="BAABGU010000006">
    <property type="protein sequence ID" value="GAA4565959.1"/>
    <property type="molecule type" value="Genomic_DNA"/>
</dbReference>
<dbReference type="PRINTS" id="PR00778">
    <property type="entry name" value="HTHARSR"/>
</dbReference>
<evidence type="ECO:0000256" key="2">
    <source>
        <dbReference type="ARBA" id="ARBA00023125"/>
    </source>
</evidence>
<dbReference type="PROSITE" id="PS50987">
    <property type="entry name" value="HTH_ARSR_2"/>
    <property type="match status" value="1"/>
</dbReference>
<evidence type="ECO:0000313" key="5">
    <source>
        <dbReference type="EMBL" id="GAA4565959.1"/>
    </source>
</evidence>
<dbReference type="InterPro" id="IPR045981">
    <property type="entry name" value="DUF5937"/>
</dbReference>
<dbReference type="InterPro" id="IPR001845">
    <property type="entry name" value="HTH_ArsR_DNA-bd_dom"/>
</dbReference>
<evidence type="ECO:0000256" key="3">
    <source>
        <dbReference type="ARBA" id="ARBA00023163"/>
    </source>
</evidence>
<dbReference type="CDD" id="cd00090">
    <property type="entry name" value="HTH_ARSR"/>
    <property type="match status" value="1"/>
</dbReference>
<dbReference type="Pfam" id="PF19361">
    <property type="entry name" value="DUF5937"/>
    <property type="match status" value="1"/>
</dbReference>
<name>A0ABP8SC97_9ACTN</name>
<keyword evidence="6" id="KW-1185">Reference proteome</keyword>
<accession>A0ABP8SC97</accession>
<reference evidence="6" key="1">
    <citation type="journal article" date="2019" name="Int. J. Syst. Evol. Microbiol.">
        <title>The Global Catalogue of Microorganisms (GCM) 10K type strain sequencing project: providing services to taxonomists for standard genome sequencing and annotation.</title>
        <authorList>
            <consortium name="The Broad Institute Genomics Platform"/>
            <consortium name="The Broad Institute Genome Sequencing Center for Infectious Disease"/>
            <person name="Wu L."/>
            <person name="Ma J."/>
        </authorList>
    </citation>
    <scope>NUCLEOTIDE SEQUENCE [LARGE SCALE GENOMIC DNA]</scope>
    <source>
        <strain evidence="6">JCM 3175</strain>
    </source>
</reference>
<evidence type="ECO:0000313" key="6">
    <source>
        <dbReference type="Proteomes" id="UP001500307"/>
    </source>
</evidence>
<dbReference type="Proteomes" id="UP001500307">
    <property type="component" value="Unassembled WGS sequence"/>
</dbReference>
<protein>
    <submittedName>
        <fullName evidence="5">Winged helix-turn-helix domain-containing protein</fullName>
    </submittedName>
</protein>
<feature type="domain" description="HTH arsR-type" evidence="4">
    <location>
        <begin position="225"/>
        <end position="318"/>
    </location>
</feature>
<dbReference type="InterPro" id="IPR011991">
    <property type="entry name" value="ArsR-like_HTH"/>
</dbReference>